<dbReference type="EMBL" id="AP014963">
    <property type="protein sequence ID" value="BAT00492.1"/>
    <property type="molecule type" value="Genomic_DNA"/>
</dbReference>
<feature type="region of interest" description="Disordered" evidence="1">
    <location>
        <begin position="84"/>
        <end position="130"/>
    </location>
</feature>
<dbReference type="PaxDb" id="39947-A0A0P0X3C2"/>
<organism evidence="2 3">
    <name type="scientific">Oryza sativa subsp. japonica</name>
    <name type="common">Rice</name>
    <dbReference type="NCBI Taxonomy" id="39947"/>
    <lineage>
        <taxon>Eukaryota</taxon>
        <taxon>Viridiplantae</taxon>
        <taxon>Streptophyta</taxon>
        <taxon>Embryophyta</taxon>
        <taxon>Tracheophyta</taxon>
        <taxon>Spermatophyta</taxon>
        <taxon>Magnoliopsida</taxon>
        <taxon>Liliopsida</taxon>
        <taxon>Poales</taxon>
        <taxon>Poaceae</taxon>
        <taxon>BOP clade</taxon>
        <taxon>Oryzoideae</taxon>
        <taxon>Oryzeae</taxon>
        <taxon>Oryzinae</taxon>
        <taxon>Oryza</taxon>
        <taxon>Oryza sativa</taxon>
    </lineage>
</organism>
<sequence>MNLNAIEIYRSKSREGALNDLPCKVLAQGQNPCGEENGSIKAVMQHGLHNAHHNTDRKVIRVGPGDIPAPGIKPTPLLTMTERGQPVEKEVSGDHVRGQPPVNQQADALRNPLQAGVGSGCVRPSHPPTG</sequence>
<reference evidence="2 3" key="2">
    <citation type="journal article" date="2013" name="Plant Cell Physiol.">
        <title>Rice Annotation Project Database (RAP-DB): an integrative and interactive database for rice genomics.</title>
        <authorList>
            <person name="Sakai H."/>
            <person name="Lee S.S."/>
            <person name="Tanaka T."/>
            <person name="Numa H."/>
            <person name="Kim J."/>
            <person name="Kawahara Y."/>
            <person name="Wakimoto H."/>
            <person name="Yang C.C."/>
            <person name="Iwamoto M."/>
            <person name="Abe T."/>
            <person name="Yamada Y."/>
            <person name="Muto A."/>
            <person name="Inokuchi H."/>
            <person name="Ikemura T."/>
            <person name="Matsumoto T."/>
            <person name="Sasaki T."/>
            <person name="Itoh T."/>
        </authorList>
    </citation>
    <scope>NUCLEOTIDE SEQUENCE [LARGE SCALE GENOMIC DNA]</scope>
    <source>
        <strain evidence="3">cv. Nipponbare</strain>
    </source>
</reference>
<evidence type="ECO:0000313" key="2">
    <source>
        <dbReference type="EMBL" id="BAT00492.1"/>
    </source>
</evidence>
<dbReference type="Proteomes" id="UP000059680">
    <property type="component" value="Chromosome 7"/>
</dbReference>
<dbReference type="AlphaFoldDB" id="A0A0P0X3C2"/>
<proteinExistence type="predicted"/>
<evidence type="ECO:0000256" key="1">
    <source>
        <dbReference type="SAM" id="MobiDB-lite"/>
    </source>
</evidence>
<reference evidence="2 3" key="3">
    <citation type="journal article" date="2013" name="Rice">
        <title>Improvement of the Oryza sativa Nipponbare reference genome using next generation sequence and optical map data.</title>
        <authorList>
            <person name="Kawahara Y."/>
            <person name="de la Bastide M."/>
            <person name="Hamilton J.P."/>
            <person name="Kanamori H."/>
            <person name="McCombie W.R."/>
            <person name="Ouyang S."/>
            <person name="Schwartz D.C."/>
            <person name="Tanaka T."/>
            <person name="Wu J."/>
            <person name="Zhou S."/>
            <person name="Childs K.L."/>
            <person name="Davidson R.M."/>
            <person name="Lin H."/>
            <person name="Quesada-Ocampo L."/>
            <person name="Vaillancourt B."/>
            <person name="Sakai H."/>
            <person name="Lee S.S."/>
            <person name="Kim J."/>
            <person name="Numa H."/>
            <person name="Itoh T."/>
            <person name="Buell C.R."/>
            <person name="Matsumoto T."/>
        </authorList>
    </citation>
    <scope>NUCLEOTIDE SEQUENCE [LARGE SCALE GENOMIC DNA]</scope>
    <source>
        <strain evidence="3">cv. Nipponbare</strain>
    </source>
</reference>
<gene>
    <name evidence="2" type="ordered locus">Os07g0199850</name>
    <name evidence="2" type="ORF">OSNPB_070199850</name>
</gene>
<feature type="compositionally biased region" description="Basic and acidic residues" evidence="1">
    <location>
        <begin position="85"/>
        <end position="97"/>
    </location>
</feature>
<protein>
    <submittedName>
        <fullName evidence="2">Os07g0199850 protein</fullName>
    </submittedName>
</protein>
<name>A0A0P0X3C2_ORYSJ</name>
<accession>A0A0P0X3C2</accession>
<evidence type="ECO:0000313" key="3">
    <source>
        <dbReference type="Proteomes" id="UP000059680"/>
    </source>
</evidence>
<dbReference type="InParanoid" id="A0A0P0X3C2"/>
<reference evidence="3" key="1">
    <citation type="journal article" date="2005" name="Nature">
        <title>The map-based sequence of the rice genome.</title>
        <authorList>
            <consortium name="International rice genome sequencing project (IRGSP)"/>
            <person name="Matsumoto T."/>
            <person name="Wu J."/>
            <person name="Kanamori H."/>
            <person name="Katayose Y."/>
            <person name="Fujisawa M."/>
            <person name="Namiki N."/>
            <person name="Mizuno H."/>
            <person name="Yamamoto K."/>
            <person name="Antonio B.A."/>
            <person name="Baba T."/>
            <person name="Sakata K."/>
            <person name="Nagamura Y."/>
            <person name="Aoki H."/>
            <person name="Arikawa K."/>
            <person name="Arita K."/>
            <person name="Bito T."/>
            <person name="Chiden Y."/>
            <person name="Fujitsuka N."/>
            <person name="Fukunaka R."/>
            <person name="Hamada M."/>
            <person name="Harada C."/>
            <person name="Hayashi A."/>
            <person name="Hijishita S."/>
            <person name="Honda M."/>
            <person name="Hosokawa S."/>
            <person name="Ichikawa Y."/>
            <person name="Idonuma A."/>
            <person name="Iijima M."/>
            <person name="Ikeda M."/>
            <person name="Ikeno M."/>
            <person name="Ito K."/>
            <person name="Ito S."/>
            <person name="Ito T."/>
            <person name="Ito Y."/>
            <person name="Ito Y."/>
            <person name="Iwabuchi A."/>
            <person name="Kamiya K."/>
            <person name="Karasawa W."/>
            <person name="Kurita K."/>
            <person name="Katagiri S."/>
            <person name="Kikuta A."/>
            <person name="Kobayashi H."/>
            <person name="Kobayashi N."/>
            <person name="Machita K."/>
            <person name="Maehara T."/>
            <person name="Masukawa M."/>
            <person name="Mizubayashi T."/>
            <person name="Mukai Y."/>
            <person name="Nagasaki H."/>
            <person name="Nagata Y."/>
            <person name="Naito S."/>
            <person name="Nakashima M."/>
            <person name="Nakama Y."/>
            <person name="Nakamichi Y."/>
            <person name="Nakamura M."/>
            <person name="Meguro A."/>
            <person name="Negishi M."/>
            <person name="Ohta I."/>
            <person name="Ohta T."/>
            <person name="Okamoto M."/>
            <person name="Ono N."/>
            <person name="Saji S."/>
            <person name="Sakaguchi M."/>
            <person name="Sakai K."/>
            <person name="Shibata M."/>
            <person name="Shimokawa T."/>
            <person name="Song J."/>
            <person name="Takazaki Y."/>
            <person name="Terasawa K."/>
            <person name="Tsugane M."/>
            <person name="Tsuji K."/>
            <person name="Ueda S."/>
            <person name="Waki K."/>
            <person name="Yamagata H."/>
            <person name="Yamamoto M."/>
            <person name="Yamamoto S."/>
            <person name="Yamane H."/>
            <person name="Yoshiki S."/>
            <person name="Yoshihara R."/>
            <person name="Yukawa K."/>
            <person name="Zhong H."/>
            <person name="Yano M."/>
            <person name="Yuan Q."/>
            <person name="Ouyang S."/>
            <person name="Liu J."/>
            <person name="Jones K.M."/>
            <person name="Gansberger K."/>
            <person name="Moffat K."/>
            <person name="Hill J."/>
            <person name="Bera J."/>
            <person name="Fadrosh D."/>
            <person name="Jin S."/>
            <person name="Johri S."/>
            <person name="Kim M."/>
            <person name="Overton L."/>
            <person name="Reardon M."/>
            <person name="Tsitrin T."/>
            <person name="Vuong H."/>
            <person name="Weaver B."/>
            <person name="Ciecko A."/>
            <person name="Tallon L."/>
            <person name="Jackson J."/>
            <person name="Pai G."/>
            <person name="Aken S.V."/>
            <person name="Utterback T."/>
            <person name="Reidmuller S."/>
            <person name="Feldblyum T."/>
            <person name="Hsiao J."/>
            <person name="Zismann V."/>
            <person name="Iobst S."/>
            <person name="de Vazeille A.R."/>
            <person name="Buell C.R."/>
            <person name="Ying K."/>
            <person name="Li Y."/>
            <person name="Lu T."/>
            <person name="Huang Y."/>
            <person name="Zhao Q."/>
            <person name="Feng Q."/>
            <person name="Zhang L."/>
            <person name="Zhu J."/>
            <person name="Weng Q."/>
            <person name="Mu J."/>
            <person name="Lu Y."/>
            <person name="Fan D."/>
            <person name="Liu Y."/>
            <person name="Guan J."/>
            <person name="Zhang Y."/>
            <person name="Yu S."/>
            <person name="Liu X."/>
            <person name="Zhang Y."/>
            <person name="Hong G."/>
            <person name="Han B."/>
            <person name="Choisne N."/>
            <person name="Demange N."/>
            <person name="Orjeda G."/>
            <person name="Samain S."/>
            <person name="Cattolico L."/>
            <person name="Pelletier E."/>
            <person name="Couloux A."/>
            <person name="Segurens B."/>
            <person name="Wincker P."/>
            <person name="D'Hont A."/>
            <person name="Scarpelli C."/>
            <person name="Weissenbach J."/>
            <person name="Salanoubat M."/>
            <person name="Quetier F."/>
            <person name="Yu Y."/>
            <person name="Kim H.R."/>
            <person name="Rambo T."/>
            <person name="Currie J."/>
            <person name="Collura K."/>
            <person name="Luo M."/>
            <person name="Yang T."/>
            <person name="Ammiraju J.S.S."/>
            <person name="Engler F."/>
            <person name="Soderlund C."/>
            <person name="Wing R.A."/>
            <person name="Palmer L.E."/>
            <person name="de la Bastide M."/>
            <person name="Spiegel L."/>
            <person name="Nascimento L."/>
            <person name="Zutavern T."/>
            <person name="O'Shaughnessy A."/>
            <person name="Dike S."/>
            <person name="Dedhia N."/>
            <person name="Preston R."/>
            <person name="Balija V."/>
            <person name="McCombie W.R."/>
            <person name="Chow T."/>
            <person name="Chen H."/>
            <person name="Chung M."/>
            <person name="Chen C."/>
            <person name="Shaw J."/>
            <person name="Wu H."/>
            <person name="Hsiao K."/>
            <person name="Chao Y."/>
            <person name="Chu M."/>
            <person name="Cheng C."/>
            <person name="Hour A."/>
            <person name="Lee P."/>
            <person name="Lin S."/>
            <person name="Lin Y."/>
            <person name="Liou J."/>
            <person name="Liu S."/>
            <person name="Hsing Y."/>
            <person name="Raghuvanshi S."/>
            <person name="Mohanty A."/>
            <person name="Bharti A.K."/>
            <person name="Gaur A."/>
            <person name="Gupta V."/>
            <person name="Kumar D."/>
            <person name="Ravi V."/>
            <person name="Vij S."/>
            <person name="Kapur A."/>
            <person name="Khurana P."/>
            <person name="Khurana P."/>
            <person name="Khurana J.P."/>
            <person name="Tyagi A.K."/>
            <person name="Gaikwad K."/>
            <person name="Singh A."/>
            <person name="Dalal V."/>
            <person name="Srivastava S."/>
            <person name="Dixit A."/>
            <person name="Pal A.K."/>
            <person name="Ghazi I.A."/>
            <person name="Yadav M."/>
            <person name="Pandit A."/>
            <person name="Bhargava A."/>
            <person name="Sureshbabu K."/>
            <person name="Batra K."/>
            <person name="Sharma T.R."/>
            <person name="Mohapatra T."/>
            <person name="Singh N.K."/>
            <person name="Messing J."/>
            <person name="Nelson A.B."/>
            <person name="Fuks G."/>
            <person name="Kavchok S."/>
            <person name="Keizer G."/>
            <person name="Linton E."/>
            <person name="Llaca V."/>
            <person name="Song R."/>
            <person name="Tanyolac B."/>
            <person name="Young S."/>
            <person name="Ho-Il K."/>
            <person name="Hahn J.H."/>
            <person name="Sangsakoo G."/>
            <person name="Vanavichit A."/>
            <person name="de Mattos Luiz.A.T."/>
            <person name="Zimmer P.D."/>
            <person name="Malone G."/>
            <person name="Dellagostin O."/>
            <person name="de Oliveira A.C."/>
            <person name="Bevan M."/>
            <person name="Bancroft I."/>
            <person name="Minx P."/>
            <person name="Cordum H."/>
            <person name="Wilson R."/>
            <person name="Cheng Z."/>
            <person name="Jin W."/>
            <person name="Jiang J."/>
            <person name="Leong S.A."/>
            <person name="Iwama H."/>
            <person name="Gojobori T."/>
            <person name="Itoh T."/>
            <person name="Niimura Y."/>
            <person name="Fujii Y."/>
            <person name="Habara T."/>
            <person name="Sakai H."/>
            <person name="Sato Y."/>
            <person name="Wilson G."/>
            <person name="Kumar K."/>
            <person name="McCouch S."/>
            <person name="Juretic N."/>
            <person name="Hoen D."/>
            <person name="Wright S."/>
            <person name="Bruskiewich R."/>
            <person name="Bureau T."/>
            <person name="Miyao A."/>
            <person name="Hirochika H."/>
            <person name="Nishikawa T."/>
            <person name="Kadowaki K."/>
            <person name="Sugiura M."/>
            <person name="Burr B."/>
            <person name="Sasaki T."/>
        </authorList>
    </citation>
    <scope>NUCLEOTIDE SEQUENCE [LARGE SCALE GENOMIC DNA]</scope>
    <source>
        <strain evidence="3">cv. Nipponbare</strain>
    </source>
</reference>
<keyword evidence="3" id="KW-1185">Reference proteome</keyword>